<dbReference type="Proteomes" id="UP000192257">
    <property type="component" value="Unassembled WGS sequence"/>
</dbReference>
<gene>
    <name evidence="3" type="ORF">TM35_000015540</name>
</gene>
<dbReference type="EMBL" id="NBCO01000001">
    <property type="protein sequence ID" value="ORC93677.1"/>
    <property type="molecule type" value="Genomic_DNA"/>
</dbReference>
<dbReference type="InterPro" id="IPR029052">
    <property type="entry name" value="Metallo-depent_PP-like"/>
</dbReference>
<keyword evidence="1" id="KW-0378">Hydrolase</keyword>
<dbReference type="PANTHER" id="PTHR11668:SF514">
    <property type="entry name" value="SERINE_THREONINE-PROTEIN PHOSPHATASE"/>
    <property type="match status" value="1"/>
</dbReference>
<evidence type="ECO:0000256" key="1">
    <source>
        <dbReference type="RuleBase" id="RU004273"/>
    </source>
</evidence>
<dbReference type="STRING" id="67003.A0A1X0P9R6"/>
<comment type="catalytic activity">
    <reaction evidence="1">
        <text>O-phospho-L-threonyl-[protein] + H2O = L-threonyl-[protein] + phosphate</text>
        <dbReference type="Rhea" id="RHEA:47004"/>
        <dbReference type="Rhea" id="RHEA-COMP:11060"/>
        <dbReference type="Rhea" id="RHEA-COMP:11605"/>
        <dbReference type="ChEBI" id="CHEBI:15377"/>
        <dbReference type="ChEBI" id="CHEBI:30013"/>
        <dbReference type="ChEBI" id="CHEBI:43474"/>
        <dbReference type="ChEBI" id="CHEBI:61977"/>
        <dbReference type="EC" id="3.1.3.16"/>
    </reaction>
</comment>
<dbReference type="InterPro" id="IPR050341">
    <property type="entry name" value="PP1_catalytic_subunit"/>
</dbReference>
<protein>
    <recommendedName>
        <fullName evidence="1">Serine/threonine-protein phosphatase</fullName>
        <ecNumber evidence="1">3.1.3.16</ecNumber>
    </recommendedName>
</protein>
<reference evidence="3 4" key="1">
    <citation type="submission" date="2017-03" db="EMBL/GenBank/DDBJ databases">
        <title>An alternative strategy for trypanosome survival in the mammalian bloodstream revealed through genome and transcriptome analysis of the ubiquitous bovine parasite Trypanosoma (Megatrypanum) theileri.</title>
        <authorList>
            <person name="Kelly S."/>
            <person name="Ivens A."/>
            <person name="Mott A."/>
            <person name="O'Neill E."/>
            <person name="Emms D."/>
            <person name="Macleod O."/>
            <person name="Voorheis P."/>
            <person name="Matthews J."/>
            <person name="Matthews K."/>
            <person name="Carrington M."/>
        </authorList>
    </citation>
    <scope>NUCLEOTIDE SEQUENCE [LARGE SCALE GENOMIC DNA]</scope>
    <source>
        <strain evidence="3">Edinburgh</strain>
    </source>
</reference>
<dbReference type="OrthoDB" id="271734at2759"/>
<evidence type="ECO:0000313" key="4">
    <source>
        <dbReference type="Proteomes" id="UP000192257"/>
    </source>
</evidence>
<name>A0A1X0P9R6_9TRYP</name>
<dbReference type="GO" id="GO:0005737">
    <property type="term" value="C:cytoplasm"/>
    <property type="evidence" value="ECO:0007669"/>
    <property type="project" value="TreeGrafter"/>
</dbReference>
<dbReference type="GO" id="GO:0004722">
    <property type="term" value="F:protein serine/threonine phosphatase activity"/>
    <property type="evidence" value="ECO:0007669"/>
    <property type="project" value="UniProtKB-EC"/>
</dbReference>
<dbReference type="Gene3D" id="3.60.21.10">
    <property type="match status" value="1"/>
</dbReference>
<dbReference type="EC" id="3.1.3.16" evidence="1"/>
<accession>A0A1X0P9R6</accession>
<dbReference type="InterPro" id="IPR004843">
    <property type="entry name" value="Calcineurin-like_PHP"/>
</dbReference>
<dbReference type="PRINTS" id="PR00114">
    <property type="entry name" value="STPHPHTASE"/>
</dbReference>
<evidence type="ECO:0000259" key="2">
    <source>
        <dbReference type="PROSITE" id="PS00125"/>
    </source>
</evidence>
<dbReference type="InterPro" id="IPR006186">
    <property type="entry name" value="Ser/Thr-sp_prot-phosphatase"/>
</dbReference>
<evidence type="ECO:0000313" key="3">
    <source>
        <dbReference type="EMBL" id="ORC93677.1"/>
    </source>
</evidence>
<sequence length="453" mass="50383">MGDVHRDEEALDGTIYFYSPLTTPPARNKYIKLISDLLQNTPITDVFLSGASDAILLCQDAREVLEKECVVLDIDITEKDDLIIVGDIHGQFVDLLHSVLSIQVKQSGKNEGSCKLPQPEYKFLFLGDYVDRGPRSVEVITLLLALKIEYPNHIFLLRGNHEEAQTCRMYGFFQECRAKLERGVNTSNNNNSNNNDSGESSGCGNTSSSAWLQYNMVFCWLPLAAVVRCPSGMFFCAHGGLSPQTKFIAGLKSLRRHEYGQSWDDAALFYAPSSPRSTDAGAMSLADERTVIDGLLWSDPEENVCGCHMNYRGCGFIFGPDVTREFLDCNYGYTFPQKDKGETNGTLQFIIRAHQCVQEGYQWAHNGLVLTLFSAPNYCGVNNNKGAIVILRGKTQVGKDRVCFDYKVYESASSYAREIGDESNIDDDDGTGAVAAAPAVDVLRLFNYFRDKE</sequence>
<dbReference type="VEuPathDB" id="TriTrypDB:TM35_000015540"/>
<dbReference type="GO" id="GO:0005634">
    <property type="term" value="C:nucleus"/>
    <property type="evidence" value="ECO:0007669"/>
    <property type="project" value="TreeGrafter"/>
</dbReference>
<keyword evidence="4" id="KW-1185">Reference proteome</keyword>
<dbReference type="Pfam" id="PF00149">
    <property type="entry name" value="Metallophos"/>
    <property type="match status" value="1"/>
</dbReference>
<dbReference type="AlphaFoldDB" id="A0A1X0P9R6"/>
<organism evidence="3 4">
    <name type="scientific">Trypanosoma theileri</name>
    <dbReference type="NCBI Taxonomy" id="67003"/>
    <lineage>
        <taxon>Eukaryota</taxon>
        <taxon>Discoba</taxon>
        <taxon>Euglenozoa</taxon>
        <taxon>Kinetoplastea</taxon>
        <taxon>Metakinetoplastina</taxon>
        <taxon>Trypanosomatida</taxon>
        <taxon>Trypanosomatidae</taxon>
        <taxon>Trypanosoma</taxon>
    </lineage>
</organism>
<dbReference type="PANTHER" id="PTHR11668">
    <property type="entry name" value="SERINE/THREONINE PROTEIN PHOSPHATASE"/>
    <property type="match status" value="1"/>
</dbReference>
<dbReference type="RefSeq" id="XP_028887743.1">
    <property type="nucleotide sequence ID" value="XM_029021235.1"/>
</dbReference>
<comment type="caution">
    <text evidence="3">The sequence shown here is derived from an EMBL/GenBank/DDBJ whole genome shotgun (WGS) entry which is preliminary data.</text>
</comment>
<proteinExistence type="inferred from homology"/>
<comment type="similarity">
    <text evidence="1">Belongs to the PPP phosphatase family.</text>
</comment>
<dbReference type="GeneID" id="39981015"/>
<dbReference type="PROSITE" id="PS00125">
    <property type="entry name" value="SER_THR_PHOSPHATASE"/>
    <property type="match status" value="1"/>
</dbReference>
<dbReference type="SMART" id="SM00156">
    <property type="entry name" value="PP2Ac"/>
    <property type="match status" value="1"/>
</dbReference>
<feature type="domain" description="Serine/threonine specific protein phosphatases" evidence="2">
    <location>
        <begin position="157"/>
        <end position="162"/>
    </location>
</feature>
<dbReference type="SUPFAM" id="SSF56300">
    <property type="entry name" value="Metallo-dependent phosphatases"/>
    <property type="match status" value="1"/>
</dbReference>